<dbReference type="OrthoDB" id="2684236at2759"/>
<organism evidence="2 3">
    <name type="scientific">Hortaea werneckii</name>
    <name type="common">Black yeast</name>
    <name type="synonym">Cladosporium werneckii</name>
    <dbReference type="NCBI Taxonomy" id="91943"/>
    <lineage>
        <taxon>Eukaryota</taxon>
        <taxon>Fungi</taxon>
        <taxon>Dikarya</taxon>
        <taxon>Ascomycota</taxon>
        <taxon>Pezizomycotina</taxon>
        <taxon>Dothideomycetes</taxon>
        <taxon>Dothideomycetidae</taxon>
        <taxon>Mycosphaerellales</taxon>
        <taxon>Teratosphaeriaceae</taxon>
        <taxon>Hortaea</taxon>
    </lineage>
</organism>
<protein>
    <submittedName>
        <fullName evidence="2">Uncharacterized protein</fullName>
    </submittedName>
</protein>
<gene>
    <name evidence="2" type="ORF">D0867_00767</name>
</gene>
<accession>A0A3M7AD38</accession>
<feature type="compositionally biased region" description="Basic and acidic residues" evidence="1">
    <location>
        <begin position="16"/>
        <end position="26"/>
    </location>
</feature>
<dbReference type="PANTHER" id="PTHR34365">
    <property type="entry name" value="ENOLASE (DUF1399)"/>
    <property type="match status" value="1"/>
</dbReference>
<name>A0A3M7AD38_HORWE</name>
<sequence length="695" mass="78283">MPSRISRLLTRSQKNKQAETDTERKSSSSSSSSLPPGYDAENRLDPPDPTAGFSNLVLSNEDKKYNFPTSDEIIAHLKLLECFYRLRQTIGATDGLFGISNSLVTGRGIDATETEQLESLAKLAEKRWAIYVSRAVDRFDIWIRNVFADQQMANLDWMEEGGPQAVLYQPQPPLNLSQDNVPPLDVLMVWHAYMLNPRAYLEDCLRNGRMRLWQTRFPWKAVDQCIDRESFAYEPGHLAVSAWGVMTGDLSWSNFELGKKKICCPYCGGLNLCDWSTCGDGSGGRSSLQSGQLTSWVDGILASGNGYCDQNFGFACTACQRDIDHSRLAAGKFSSDLELLIKDRTPMQGTLLDLQGFPGPSADWNVDSSASEATLFPNKLLALGLGEEILCRSRRNANTANESSEGIREMINEALEKHKYMRKADGRADSRTKRAETIAIHRMMSRYEDNPSPFVLDLVGAVIRQGSFVEKMHHIDWLHSPALFGTTERLVTKYDRFVRIMADARNMAVPTLDVDLAWHTHQLSPSGYFTYTVKHCMQFIDHDDKVAEDTLDDSFEWTSKRYQKLYREPYSECMCWYCEARQEQSLSASHRTFRTANGCASGGDDQMYSATQASRPNQRISGHNAVQLQGRSVGQQHADTAQNHANELESVYRSACARARRRGNPEPERDGYYYSDAWGSPVYIPAYSPYDEPLA</sequence>
<dbReference type="PANTHER" id="PTHR34365:SF7">
    <property type="entry name" value="GLYCINE-RICH DOMAIN-CONTAINING PROTEIN 1"/>
    <property type="match status" value="1"/>
</dbReference>
<feature type="region of interest" description="Disordered" evidence="1">
    <location>
        <begin position="1"/>
        <end position="55"/>
    </location>
</feature>
<proteinExistence type="predicted"/>
<dbReference type="Proteomes" id="UP000271337">
    <property type="component" value="Unassembled WGS sequence"/>
</dbReference>
<reference evidence="2 3" key="1">
    <citation type="journal article" date="2018" name="BMC Genomics">
        <title>Genomic evidence for intraspecific hybridization in a clonal and extremely halotolerant yeast.</title>
        <authorList>
            <person name="Gostincar C."/>
            <person name="Stajich J.E."/>
            <person name="Zupancic J."/>
            <person name="Zalar P."/>
            <person name="Gunde-Cimerman N."/>
        </authorList>
    </citation>
    <scope>NUCLEOTIDE SEQUENCE [LARGE SCALE GENOMIC DNA]</scope>
    <source>
        <strain evidence="2 3">EXF-6669</strain>
    </source>
</reference>
<evidence type="ECO:0000313" key="2">
    <source>
        <dbReference type="EMBL" id="RMY25368.1"/>
    </source>
</evidence>
<comment type="caution">
    <text evidence="2">The sequence shown here is derived from an EMBL/GenBank/DDBJ whole genome shotgun (WGS) entry which is preliminary data.</text>
</comment>
<dbReference type="Pfam" id="PF07173">
    <property type="entry name" value="GRDP-like"/>
    <property type="match status" value="1"/>
</dbReference>
<evidence type="ECO:0000313" key="3">
    <source>
        <dbReference type="Proteomes" id="UP000271337"/>
    </source>
</evidence>
<dbReference type="AlphaFoldDB" id="A0A3M7AD38"/>
<dbReference type="EMBL" id="QWIL01000039">
    <property type="protein sequence ID" value="RMY25368.1"/>
    <property type="molecule type" value="Genomic_DNA"/>
</dbReference>
<evidence type="ECO:0000256" key="1">
    <source>
        <dbReference type="SAM" id="MobiDB-lite"/>
    </source>
</evidence>
<dbReference type="InterPro" id="IPR009836">
    <property type="entry name" value="GRDP-like"/>
</dbReference>